<organism evidence="2 3">
    <name type="scientific">Paramuricea clavata</name>
    <name type="common">Red gorgonian</name>
    <name type="synonym">Violescent sea-whip</name>
    <dbReference type="NCBI Taxonomy" id="317549"/>
    <lineage>
        <taxon>Eukaryota</taxon>
        <taxon>Metazoa</taxon>
        <taxon>Cnidaria</taxon>
        <taxon>Anthozoa</taxon>
        <taxon>Octocorallia</taxon>
        <taxon>Malacalcyonacea</taxon>
        <taxon>Plexauridae</taxon>
        <taxon>Paramuricea</taxon>
    </lineage>
</organism>
<gene>
    <name evidence="2" type="ORF">PACLA_8A022737</name>
</gene>
<proteinExistence type="predicted"/>
<feature type="compositionally biased region" description="Low complexity" evidence="1">
    <location>
        <begin position="155"/>
        <end position="180"/>
    </location>
</feature>
<dbReference type="Proteomes" id="UP001152795">
    <property type="component" value="Unassembled WGS sequence"/>
</dbReference>
<feature type="region of interest" description="Disordered" evidence="1">
    <location>
        <begin position="149"/>
        <end position="180"/>
    </location>
</feature>
<evidence type="ECO:0000313" key="2">
    <source>
        <dbReference type="EMBL" id="CAB4023661.1"/>
    </source>
</evidence>
<dbReference type="AlphaFoldDB" id="A0A7D9L5P7"/>
<evidence type="ECO:0000256" key="1">
    <source>
        <dbReference type="SAM" id="MobiDB-lite"/>
    </source>
</evidence>
<comment type="caution">
    <text evidence="2">The sequence shown here is derived from an EMBL/GenBank/DDBJ whole genome shotgun (WGS) entry which is preliminary data.</text>
</comment>
<protein>
    <submittedName>
        <fullName evidence="2">Uncharacterized protein</fullName>
    </submittedName>
</protein>
<accession>A0A7D9L5P7</accession>
<keyword evidence="3" id="KW-1185">Reference proteome</keyword>
<evidence type="ECO:0000313" key="3">
    <source>
        <dbReference type="Proteomes" id="UP001152795"/>
    </source>
</evidence>
<reference evidence="2" key="1">
    <citation type="submission" date="2020-04" db="EMBL/GenBank/DDBJ databases">
        <authorList>
            <person name="Alioto T."/>
            <person name="Alioto T."/>
            <person name="Gomez Garrido J."/>
        </authorList>
    </citation>
    <scope>NUCLEOTIDE SEQUENCE</scope>
    <source>
        <strain evidence="2">A484AB</strain>
    </source>
</reference>
<sequence>MVFSVKSNPASLLESMRRVLPVQQVATELAQERKDYKLGLERSSCEPRDLQLSTDILLKNPPEKWEEFCSFLFKSKLISQNVPTNKENPSDESDTSTQPFSTQSRTTVKLRSKVSCEQLIRMGAMKEHGQIGENFEVLESVFNPYSTFTERNNPSMSGTPATGTSTTESTSVTSTSTDSSSTTKVSSISLCKLSMKSIRLDNFLWLVKCLNGKAVEMGYVVPGF</sequence>
<dbReference type="EMBL" id="CACRXK020012615">
    <property type="protein sequence ID" value="CAB4023661.1"/>
    <property type="molecule type" value="Genomic_DNA"/>
</dbReference>
<feature type="region of interest" description="Disordered" evidence="1">
    <location>
        <begin position="82"/>
        <end position="106"/>
    </location>
</feature>
<feature type="compositionally biased region" description="Polar residues" evidence="1">
    <location>
        <begin position="95"/>
        <end position="106"/>
    </location>
</feature>
<name>A0A7D9L5P7_PARCT</name>